<dbReference type="Proteomes" id="UP000244915">
    <property type="component" value="Chromosome 2"/>
</dbReference>
<dbReference type="OrthoDB" id="9796589at2"/>
<dbReference type="KEGG" id="ypac:CEW88_17475"/>
<protein>
    <submittedName>
        <fullName evidence="3">Dehydratase</fullName>
    </submittedName>
</protein>
<evidence type="ECO:0000313" key="4">
    <source>
        <dbReference type="Proteomes" id="UP000244915"/>
    </source>
</evidence>
<dbReference type="InterPro" id="IPR029069">
    <property type="entry name" value="HotDog_dom_sf"/>
</dbReference>
<name>A0A2U8HJS9_9RHOB</name>
<gene>
    <name evidence="3" type="ORF">CEW88_17475</name>
</gene>
<dbReference type="Pfam" id="PF01575">
    <property type="entry name" value="MaoC_dehydratas"/>
    <property type="match status" value="1"/>
</dbReference>
<dbReference type="Gene3D" id="3.10.129.10">
    <property type="entry name" value="Hotdog Thioesterase"/>
    <property type="match status" value="1"/>
</dbReference>
<reference evidence="3 4" key="1">
    <citation type="submission" date="2017-06" db="EMBL/GenBank/DDBJ databases">
        <title>Yangia sp. YSBP01 complete genome sequence.</title>
        <authorList>
            <person name="Woo J.-H."/>
            <person name="Kim H.-S."/>
        </authorList>
    </citation>
    <scope>NUCLEOTIDE SEQUENCE [LARGE SCALE GENOMIC DNA]</scope>
    <source>
        <strain evidence="3 4">YSBP01</strain>
    </source>
</reference>
<proteinExistence type="predicted"/>
<evidence type="ECO:0000256" key="1">
    <source>
        <dbReference type="SAM" id="MobiDB-lite"/>
    </source>
</evidence>
<feature type="compositionally biased region" description="Basic and acidic residues" evidence="1">
    <location>
        <begin position="99"/>
        <end position="114"/>
    </location>
</feature>
<organism evidence="3 4">
    <name type="scientific">Alloyangia pacifica</name>
    <dbReference type="NCBI Taxonomy" id="311180"/>
    <lineage>
        <taxon>Bacteria</taxon>
        <taxon>Pseudomonadati</taxon>
        <taxon>Pseudomonadota</taxon>
        <taxon>Alphaproteobacteria</taxon>
        <taxon>Rhodobacterales</taxon>
        <taxon>Roseobacteraceae</taxon>
        <taxon>Alloyangia</taxon>
    </lineage>
</organism>
<dbReference type="InterPro" id="IPR002539">
    <property type="entry name" value="MaoC-like_dom"/>
</dbReference>
<evidence type="ECO:0000259" key="2">
    <source>
        <dbReference type="Pfam" id="PF01575"/>
    </source>
</evidence>
<feature type="domain" description="MaoC-like" evidence="2">
    <location>
        <begin position="6"/>
        <end position="100"/>
    </location>
</feature>
<dbReference type="SUPFAM" id="SSF54637">
    <property type="entry name" value="Thioesterase/thiol ester dehydrase-isomerase"/>
    <property type="match status" value="1"/>
</dbReference>
<dbReference type="EMBL" id="CP022190">
    <property type="protein sequence ID" value="AWI85860.1"/>
    <property type="molecule type" value="Genomic_DNA"/>
</dbReference>
<evidence type="ECO:0000313" key="3">
    <source>
        <dbReference type="EMBL" id="AWI85860.1"/>
    </source>
</evidence>
<accession>A0A2U8HJS9</accession>
<feature type="region of interest" description="Disordered" evidence="1">
    <location>
        <begin position="93"/>
        <end position="114"/>
    </location>
</feature>
<dbReference type="AlphaFoldDB" id="A0A2U8HJS9"/>
<sequence>MEVGEVRERYGRTLPETVFFVHAGGSGDFFPHHMDAESRATSEFGGPICRDAMIFSIGVGLTATEINLLAFSCGHDPLRFVRPVVIADPTRTRVTAARAQDDPGRPQSGKRYETVEGDNPWDALLLARDHIHNVQKKEAEA</sequence>